<feature type="compositionally biased region" description="Basic and acidic residues" evidence="1">
    <location>
        <begin position="150"/>
        <end position="167"/>
    </location>
</feature>
<organism evidence="2 3">
    <name type="scientific">Venturia nashicola</name>
    <dbReference type="NCBI Taxonomy" id="86259"/>
    <lineage>
        <taxon>Eukaryota</taxon>
        <taxon>Fungi</taxon>
        <taxon>Dikarya</taxon>
        <taxon>Ascomycota</taxon>
        <taxon>Pezizomycotina</taxon>
        <taxon>Dothideomycetes</taxon>
        <taxon>Pleosporomycetidae</taxon>
        <taxon>Venturiales</taxon>
        <taxon>Venturiaceae</taxon>
        <taxon>Venturia</taxon>
    </lineage>
</organism>
<proteinExistence type="predicted"/>
<evidence type="ECO:0000313" key="2">
    <source>
        <dbReference type="EMBL" id="TID19592.1"/>
    </source>
</evidence>
<comment type="caution">
    <text evidence="2">The sequence shown here is derived from an EMBL/GenBank/DDBJ whole genome shotgun (WGS) entry which is preliminary data.</text>
</comment>
<dbReference type="Proteomes" id="UP000298493">
    <property type="component" value="Unassembled WGS sequence"/>
</dbReference>
<protein>
    <submittedName>
        <fullName evidence="2">Uncharacterized protein</fullName>
    </submittedName>
</protein>
<dbReference type="AlphaFoldDB" id="A0A4Z1NWV5"/>
<sequence length="178" mass="20565">MFHFVNLTALDNFIDKIAKEQGDPSMKNQDHSYLTTFLYDLAIISEWDTLGDKCLEEMETCSNLVSDLALELDQGEADVWYADIIYLLGEWHEALKWRREEYNRARKIRPNKKSPTNIEPQRLPDTHVTLVAAVPQATFLVEIPKPTLKRGREQDLEERYNIKRPRPETIAPSSGCSS</sequence>
<reference evidence="2 3" key="1">
    <citation type="submission" date="2019-04" db="EMBL/GenBank/DDBJ databases">
        <title>High contiguity whole genome sequence and gene annotation resource for two Venturia nashicola isolates.</title>
        <authorList>
            <person name="Prokchorchik M."/>
            <person name="Won K."/>
            <person name="Lee Y."/>
            <person name="Choi E.D."/>
            <person name="Segonzac C."/>
            <person name="Sohn K.H."/>
        </authorList>
    </citation>
    <scope>NUCLEOTIDE SEQUENCE [LARGE SCALE GENOMIC DNA]</scope>
    <source>
        <strain evidence="2 3">PRI2</strain>
    </source>
</reference>
<evidence type="ECO:0000313" key="3">
    <source>
        <dbReference type="Proteomes" id="UP000298493"/>
    </source>
</evidence>
<accession>A0A4Z1NWV5</accession>
<dbReference type="OrthoDB" id="10381771at2759"/>
<evidence type="ECO:0000256" key="1">
    <source>
        <dbReference type="SAM" id="MobiDB-lite"/>
    </source>
</evidence>
<name>A0A4Z1NWV5_9PEZI</name>
<feature type="region of interest" description="Disordered" evidence="1">
    <location>
        <begin position="150"/>
        <end position="178"/>
    </location>
</feature>
<gene>
    <name evidence="2" type="ORF">E6O75_ATG06930</name>
</gene>
<dbReference type="EMBL" id="SNSC02000012">
    <property type="protein sequence ID" value="TID19592.1"/>
    <property type="molecule type" value="Genomic_DNA"/>
</dbReference>
<keyword evidence="3" id="KW-1185">Reference proteome</keyword>